<dbReference type="InterPro" id="IPR007712">
    <property type="entry name" value="RelE/ParE_toxin"/>
</dbReference>
<evidence type="ECO:0000313" key="3">
    <source>
        <dbReference type="Proteomes" id="UP000239907"/>
    </source>
</evidence>
<dbReference type="OrthoDB" id="196805at2"/>
<keyword evidence="1" id="KW-1277">Toxin-antitoxin system</keyword>
<dbReference type="RefSeq" id="WP_105042649.1">
    <property type="nucleotide sequence ID" value="NZ_MQWA01000001.1"/>
</dbReference>
<dbReference type="Pfam" id="PF05016">
    <property type="entry name" value="ParE_toxin"/>
    <property type="match status" value="1"/>
</dbReference>
<dbReference type="Proteomes" id="UP000239907">
    <property type="component" value="Unassembled WGS sequence"/>
</dbReference>
<evidence type="ECO:0000256" key="1">
    <source>
        <dbReference type="ARBA" id="ARBA00022649"/>
    </source>
</evidence>
<reference evidence="2 3" key="1">
    <citation type="submission" date="2016-12" db="EMBL/GenBank/DDBJ databases">
        <title>Study of bacterial adaptation to deep sea.</title>
        <authorList>
            <person name="Song J."/>
            <person name="Yoshizawa S."/>
            <person name="Kogure K."/>
        </authorList>
    </citation>
    <scope>NUCLEOTIDE SEQUENCE [LARGE SCALE GENOMIC DNA]</scope>
    <source>
        <strain evidence="2 3">SAORIC-165</strain>
    </source>
</reference>
<keyword evidence="3" id="KW-1185">Reference proteome</keyword>
<evidence type="ECO:0000313" key="2">
    <source>
        <dbReference type="EMBL" id="PQJ28140.1"/>
    </source>
</evidence>
<dbReference type="AlphaFoldDB" id="A0A2S7U0N7"/>
<proteinExistence type="predicted"/>
<dbReference type="Gene3D" id="3.30.2310.20">
    <property type="entry name" value="RelE-like"/>
    <property type="match status" value="1"/>
</dbReference>
<gene>
    <name evidence="2" type="ORF">BSZ32_06245</name>
</gene>
<protein>
    <recommendedName>
        <fullName evidence="4">Type II toxin-antitoxin system RelE/ParE family toxin</fullName>
    </recommendedName>
</protein>
<accession>A0A2S7U0N7</accession>
<dbReference type="InterPro" id="IPR035093">
    <property type="entry name" value="RelE/ParE_toxin_dom_sf"/>
</dbReference>
<name>A0A2S7U0N7_9BACT</name>
<evidence type="ECO:0008006" key="4">
    <source>
        <dbReference type="Google" id="ProtNLM"/>
    </source>
</evidence>
<comment type="caution">
    <text evidence="2">The sequence shown here is derived from an EMBL/GenBank/DDBJ whole genome shotgun (WGS) entry which is preliminary data.</text>
</comment>
<sequence length="99" mass="11767">MAASVIFHHLVQKDVNGVLRYYADEVVEALAGLFYNALLRSVDRALTNPQHFHFLRDPVRRANIPKFPYHFLYRETPHGIRILVLRHHKRHPLFGMRRK</sequence>
<dbReference type="EMBL" id="MQWA01000001">
    <property type="protein sequence ID" value="PQJ28140.1"/>
    <property type="molecule type" value="Genomic_DNA"/>
</dbReference>
<organism evidence="2 3">
    <name type="scientific">Rubritalea profundi</name>
    <dbReference type="NCBI Taxonomy" id="1658618"/>
    <lineage>
        <taxon>Bacteria</taxon>
        <taxon>Pseudomonadati</taxon>
        <taxon>Verrucomicrobiota</taxon>
        <taxon>Verrucomicrobiia</taxon>
        <taxon>Verrucomicrobiales</taxon>
        <taxon>Rubritaleaceae</taxon>
        <taxon>Rubritalea</taxon>
    </lineage>
</organism>